<comment type="caution">
    <text evidence="1">The sequence shown here is derived from an EMBL/GenBank/DDBJ whole genome shotgun (WGS) entry which is preliminary data.</text>
</comment>
<dbReference type="RefSeq" id="WP_374829380.1">
    <property type="nucleotide sequence ID" value="NZ_JBHEEZ010000001.1"/>
</dbReference>
<name>A0ABV9H8N5_9HYPH</name>
<gene>
    <name evidence="1" type="ORF">ACFO1V_08675</name>
</gene>
<accession>A0ABV9H8N5</accession>
<reference evidence="2" key="1">
    <citation type="journal article" date="2019" name="Int. J. Syst. Evol. Microbiol.">
        <title>The Global Catalogue of Microorganisms (GCM) 10K type strain sequencing project: providing services to taxonomists for standard genome sequencing and annotation.</title>
        <authorList>
            <consortium name="The Broad Institute Genomics Platform"/>
            <consortium name="The Broad Institute Genome Sequencing Center for Infectious Disease"/>
            <person name="Wu L."/>
            <person name="Ma J."/>
        </authorList>
    </citation>
    <scope>NUCLEOTIDE SEQUENCE [LARGE SCALE GENOMIC DNA]</scope>
    <source>
        <strain evidence="2">CGMCC 1.15731</strain>
    </source>
</reference>
<keyword evidence="2" id="KW-1185">Reference proteome</keyword>
<organism evidence="1 2">
    <name type="scientific">Daeguia caeni</name>
    <dbReference type="NCBI Taxonomy" id="439612"/>
    <lineage>
        <taxon>Bacteria</taxon>
        <taxon>Pseudomonadati</taxon>
        <taxon>Pseudomonadota</taxon>
        <taxon>Alphaproteobacteria</taxon>
        <taxon>Hyphomicrobiales</taxon>
        <taxon>Brucellaceae</taxon>
        <taxon>Daeguia</taxon>
    </lineage>
</organism>
<sequence length="96" mass="10251">MSEGKMKETQWLGLGITLILCLFSTSSLAAVIINNENTDQIITVTEGASKHEMVITVGEQTDFCAGGCFVMLPNGDREALTGSETIILQDGKATIK</sequence>
<evidence type="ECO:0000313" key="2">
    <source>
        <dbReference type="Proteomes" id="UP001596042"/>
    </source>
</evidence>
<proteinExistence type="predicted"/>
<protein>
    <submittedName>
        <fullName evidence="1">Uncharacterized protein</fullName>
    </submittedName>
</protein>
<evidence type="ECO:0000313" key="1">
    <source>
        <dbReference type="EMBL" id="MFC4625295.1"/>
    </source>
</evidence>
<dbReference type="EMBL" id="JBHSEL010000053">
    <property type="protein sequence ID" value="MFC4625295.1"/>
    <property type="molecule type" value="Genomic_DNA"/>
</dbReference>
<dbReference type="Proteomes" id="UP001596042">
    <property type="component" value="Unassembled WGS sequence"/>
</dbReference>